<dbReference type="RefSeq" id="WP_007280408.1">
    <property type="nucleotide sequence ID" value="NZ_ABCK01000024.1"/>
</dbReference>
<evidence type="ECO:0000256" key="5">
    <source>
        <dbReference type="ARBA" id="ARBA00047942"/>
    </source>
</evidence>
<name>A6DRD6_9BACT</name>
<dbReference type="Pfam" id="PF07669">
    <property type="entry name" value="Eco57I"/>
    <property type="match status" value="1"/>
</dbReference>
<keyword evidence="2" id="KW-0489">Methyltransferase</keyword>
<keyword evidence="8" id="KW-1185">Reference proteome</keyword>
<evidence type="ECO:0000259" key="6">
    <source>
        <dbReference type="Pfam" id="PF07669"/>
    </source>
</evidence>
<evidence type="ECO:0000256" key="2">
    <source>
        <dbReference type="ARBA" id="ARBA00022603"/>
    </source>
</evidence>
<comment type="catalytic activity">
    <reaction evidence="5">
        <text>a 2'-deoxyadenosine in DNA + S-adenosyl-L-methionine = an N(6)-methyl-2'-deoxyadenosine in DNA + S-adenosyl-L-homocysteine + H(+)</text>
        <dbReference type="Rhea" id="RHEA:15197"/>
        <dbReference type="Rhea" id="RHEA-COMP:12418"/>
        <dbReference type="Rhea" id="RHEA-COMP:12419"/>
        <dbReference type="ChEBI" id="CHEBI:15378"/>
        <dbReference type="ChEBI" id="CHEBI:57856"/>
        <dbReference type="ChEBI" id="CHEBI:59789"/>
        <dbReference type="ChEBI" id="CHEBI:90615"/>
        <dbReference type="ChEBI" id="CHEBI:90616"/>
        <dbReference type="EC" id="2.1.1.72"/>
    </reaction>
</comment>
<dbReference type="InterPro" id="IPR029063">
    <property type="entry name" value="SAM-dependent_MTases_sf"/>
</dbReference>
<dbReference type="GO" id="GO:0032259">
    <property type="term" value="P:methylation"/>
    <property type="evidence" value="ECO:0007669"/>
    <property type="project" value="UniProtKB-KW"/>
</dbReference>
<evidence type="ECO:0000256" key="1">
    <source>
        <dbReference type="ARBA" id="ARBA00011900"/>
    </source>
</evidence>
<dbReference type="GO" id="GO:0006304">
    <property type="term" value="P:DNA modification"/>
    <property type="evidence" value="ECO:0007669"/>
    <property type="project" value="InterPro"/>
</dbReference>
<evidence type="ECO:0000256" key="4">
    <source>
        <dbReference type="ARBA" id="ARBA00022691"/>
    </source>
</evidence>
<dbReference type="Gene3D" id="3.40.50.150">
    <property type="entry name" value="Vaccinia Virus protein VP39"/>
    <property type="match status" value="2"/>
</dbReference>
<keyword evidence="3" id="KW-0808">Transferase</keyword>
<keyword evidence="4" id="KW-0949">S-adenosyl-L-methionine</keyword>
<organism evidence="7 8">
    <name type="scientific">Lentisphaera araneosa HTCC2155</name>
    <dbReference type="NCBI Taxonomy" id="313628"/>
    <lineage>
        <taxon>Bacteria</taxon>
        <taxon>Pseudomonadati</taxon>
        <taxon>Lentisphaerota</taxon>
        <taxon>Lentisphaeria</taxon>
        <taxon>Lentisphaerales</taxon>
        <taxon>Lentisphaeraceae</taxon>
        <taxon>Lentisphaera</taxon>
    </lineage>
</organism>
<dbReference type="OrthoDB" id="32195at2"/>
<dbReference type="EMBL" id="ABCK01000024">
    <property type="protein sequence ID" value="EDM25746.1"/>
    <property type="molecule type" value="Genomic_DNA"/>
</dbReference>
<dbReference type="eggNOG" id="COG1002">
    <property type="taxonomic scope" value="Bacteria"/>
</dbReference>
<dbReference type="InterPro" id="IPR050953">
    <property type="entry name" value="N4_N6_ade-DNA_methylase"/>
</dbReference>
<dbReference type="PRINTS" id="PR00507">
    <property type="entry name" value="N12N6MTFRASE"/>
</dbReference>
<dbReference type="EC" id="2.1.1.72" evidence="1"/>
<comment type="caution">
    <text evidence="7">The sequence shown here is derived from an EMBL/GenBank/DDBJ whole genome shotgun (WGS) entry which is preliminary data.</text>
</comment>
<evidence type="ECO:0000313" key="8">
    <source>
        <dbReference type="Proteomes" id="UP000004947"/>
    </source>
</evidence>
<dbReference type="STRING" id="313628.LNTAR_15057"/>
<sequence length="1567" mass="182199">MMKFINNVGDYFSANYFDDDFTKEVVKKTGYSPEDLKNVQKRISALKDKYFRYKQTVLEGRLRTKDKVTESHKFHKDILNALGYDGEKTDYSQLLHVDEKTVLPVRNTLYRDTQPHLMIMEMHSLIKEGDEEPDGLFEQQYHIDESETTQVPPQKYHRSQWSNVFEVPEGVHISPMVINKAVSRLFLLDAHRRPKYILLCAGNIYYLLEQEKWFRGSYLEFDLESLFDEALIKRDYYSLFYTLLAKETLAPQSEIVLMDQLDEESHKKAYEVTKDLKEGVIHAVETIANEAVYYKREQGEDLSDLNADTLKNECLTYVYRLLFLFYAESRQDLDILPADDEIYLHGYSLEMLRDLEQTPLNTASSQNGFFFHESLSQLFSLLSSGYREHDRANKSFKIRHLDSPLFNDSTMEMLPQVKLRNVIWQDIICQLSLSKQQRGKSRGRISYANLGINQLGSVYESLLAFRGFFAETDTIEVHRKRKNNETSRKVADSDGSYLVPRSRIDDFDAKEVYRDEHDEVKIIPQGTFIYRLSGRDRQKSASYYTPEVLTQCTVKYTLKPILERLQKGEIKAEELLELKILEPAMGAAAFHNEVINQLAEAYLQYRQQELKESKRGAWRVEPDKYQEELQKVKAYIALNNVYGVDLNPTAVELGKLSLWLNVIHKDMQTPFFGHRLGTGNAVVGSWLKVYRESEIKEEFPTTGTPAARKKPIKKEWWDTEPKHLSFSGKGIRRREDQIYHFLLPDKGMVPSAGIKLLKAEYKDECTKVTDWKKEFIKPLDADELVKVKKISAKIDALLEKHYEHQQRINGLTSGKLTVFGIDAPELGLENYAEKERLAAQRLEEDAPYLKLKLIMDYWCSLWFWDVRDANNLPRRQQWYEDLMSIINHDNRDDEGKSLLNNYRLKQVTSYTQNYRFFHYQLEFIEVFRERNGFDVAVGNPPWLKVTFEEKGLMSETFPELEIRKTTAPQARKMQQEFLGLGKQKKSYYEEVIEIESSAAFMNGVQNYPLLKGQQTNLYKCILENGFHWISQSGFLGLVHPEGIYDDPKGLPLRKEVYQRLMYHFQFKNSLMLFSEIRDQKLYSINIYKGKCSSVNFCSINNLFHPVSIDLSFVHDGKGECPALKVFDKTTQKYIWDLRGHKDRIVFFNKETLAVISQMLENSNQWETTKLPSLHSSKVLQVAAKISHYPTRLSNAECVIREGWHETNDVDKGLISRNTKNPDYQKYEMIYSGPHIFTSTSFYKTPRAQCTEKGHYDVVDLCCIDKNYLPRTNYIPLTPISKLKEMIVFDKKPWVDFYKLAFRKMLNHTADRTLNGALIPSKSTHVNGVVSIVFKNPNELVESFGISCSILNDFIVKATGSSNLTESKIKFFPFGVPYLYKNELVSRSLLLSCLTTQYTDLVKGLNHEYGPVKWSKNDARLQFREIFSSESFIENALRVPFERRQALLEIDVIVAMAMGLNLNELLTLYKIEFPKFKEYDSDTIYDSKGQIVYTPNNQGLVGVGVDSSSVSELLLLKKGETYEHTIEKSELYLGKKVIYHAPFDKCDRVEDYKTAWTHFEKVFGEADE</sequence>
<gene>
    <name evidence="7" type="ORF">LNTAR_15057</name>
</gene>
<feature type="domain" description="Type II methyltransferase M.TaqI-like" evidence="6">
    <location>
        <begin position="639"/>
        <end position="946"/>
    </location>
</feature>
<dbReference type="Proteomes" id="UP000004947">
    <property type="component" value="Unassembled WGS sequence"/>
</dbReference>
<reference evidence="7 8" key="1">
    <citation type="journal article" date="2010" name="J. Bacteriol.">
        <title>Genome sequence of Lentisphaera araneosa HTCC2155T, the type species of the order Lentisphaerales in the phylum Lentisphaerae.</title>
        <authorList>
            <person name="Thrash J.C."/>
            <person name="Cho J.C."/>
            <person name="Vergin K.L."/>
            <person name="Morris R.M."/>
            <person name="Giovannoni S.J."/>
        </authorList>
    </citation>
    <scope>NUCLEOTIDE SEQUENCE [LARGE SCALE GENOMIC DNA]</scope>
    <source>
        <strain evidence="7 8">HTCC2155</strain>
    </source>
</reference>
<evidence type="ECO:0000256" key="3">
    <source>
        <dbReference type="ARBA" id="ARBA00022679"/>
    </source>
</evidence>
<accession>A6DRD6</accession>
<dbReference type="InterPro" id="IPR011639">
    <property type="entry name" value="MethylTrfase_TaqI-like_dom"/>
</dbReference>
<dbReference type="SUPFAM" id="SSF53335">
    <property type="entry name" value="S-adenosyl-L-methionine-dependent methyltransferases"/>
    <property type="match status" value="1"/>
</dbReference>
<evidence type="ECO:0000313" key="7">
    <source>
        <dbReference type="EMBL" id="EDM25746.1"/>
    </source>
</evidence>
<dbReference type="REBASE" id="26125">
    <property type="entry name" value="LarORF15057P"/>
</dbReference>
<dbReference type="GO" id="GO:0009007">
    <property type="term" value="F:site-specific DNA-methyltransferase (adenine-specific) activity"/>
    <property type="evidence" value="ECO:0007669"/>
    <property type="project" value="UniProtKB-EC"/>
</dbReference>
<dbReference type="PANTHER" id="PTHR33841:SF1">
    <property type="entry name" value="DNA METHYLTRANSFERASE A"/>
    <property type="match status" value="1"/>
</dbReference>
<proteinExistence type="predicted"/>
<protein>
    <recommendedName>
        <fullName evidence="1">site-specific DNA-methyltransferase (adenine-specific)</fullName>
        <ecNumber evidence="1">2.1.1.72</ecNumber>
    </recommendedName>
</protein>
<dbReference type="PANTHER" id="PTHR33841">
    <property type="entry name" value="DNA METHYLTRANSFERASE YEEA-RELATED"/>
    <property type="match status" value="1"/>
</dbReference>